<evidence type="ECO:0000259" key="3">
    <source>
        <dbReference type="PROSITE" id="PS51767"/>
    </source>
</evidence>
<reference evidence="4 5" key="1">
    <citation type="submission" date="2016-12" db="EMBL/GenBank/DDBJ databases">
        <title>The genomes of Aspergillus section Nigri reveals drivers in fungal speciation.</title>
        <authorList>
            <consortium name="DOE Joint Genome Institute"/>
            <person name="Vesth T.C."/>
            <person name="Nybo J."/>
            <person name="Theobald S."/>
            <person name="Brandl J."/>
            <person name="Frisvad J.C."/>
            <person name="Nielsen K.F."/>
            <person name="Lyhne E.K."/>
            <person name="Kogle M.E."/>
            <person name="Kuo A."/>
            <person name="Riley R."/>
            <person name="Clum A."/>
            <person name="Nolan M."/>
            <person name="Lipzen A."/>
            <person name="Salamov A."/>
            <person name="Henrissat B."/>
            <person name="Wiebenga A."/>
            <person name="De Vries R.P."/>
            <person name="Grigoriev I.V."/>
            <person name="Mortensen U.H."/>
            <person name="Andersen M.R."/>
            <person name="Baker S.E."/>
        </authorList>
    </citation>
    <scope>NUCLEOTIDE SEQUENCE [LARGE SCALE GENOMIC DNA]</scope>
    <source>
        <strain evidence="4 5">IBT 23096</strain>
    </source>
</reference>
<dbReference type="PANTHER" id="PTHR47966">
    <property type="entry name" value="BETA-SITE APP-CLEAVING ENZYME, ISOFORM A-RELATED"/>
    <property type="match status" value="1"/>
</dbReference>
<dbReference type="Gene3D" id="2.40.70.10">
    <property type="entry name" value="Acid Proteases"/>
    <property type="match status" value="2"/>
</dbReference>
<dbReference type="STRING" id="1392250.A0A2I2GA32"/>
<dbReference type="Pfam" id="PF00026">
    <property type="entry name" value="Asp"/>
    <property type="match status" value="1"/>
</dbReference>
<dbReference type="VEuPathDB" id="FungiDB:P170DRAFT_312183"/>
<accession>A0A2I2GA32</accession>
<proteinExistence type="inferred from homology"/>
<dbReference type="SUPFAM" id="SSF50630">
    <property type="entry name" value="Acid proteases"/>
    <property type="match status" value="1"/>
</dbReference>
<dbReference type="GO" id="GO:0004190">
    <property type="term" value="F:aspartic-type endopeptidase activity"/>
    <property type="evidence" value="ECO:0007669"/>
    <property type="project" value="InterPro"/>
</dbReference>
<feature type="domain" description="Peptidase A1" evidence="3">
    <location>
        <begin position="5"/>
        <end position="327"/>
    </location>
</feature>
<dbReference type="Proteomes" id="UP000234275">
    <property type="component" value="Unassembled WGS sequence"/>
</dbReference>
<evidence type="ECO:0000256" key="2">
    <source>
        <dbReference type="ARBA" id="ARBA00022801"/>
    </source>
</evidence>
<dbReference type="GeneID" id="36550955"/>
<comment type="caution">
    <text evidence="4">The sequence shown here is derived from an EMBL/GenBank/DDBJ whole genome shotgun (WGS) entry which is preliminary data.</text>
</comment>
<feature type="non-terminal residue" evidence="4">
    <location>
        <position position="1"/>
    </location>
</feature>
<dbReference type="PROSITE" id="PS51767">
    <property type="entry name" value="PEPTIDASE_A1"/>
    <property type="match status" value="1"/>
</dbReference>
<dbReference type="GO" id="GO:0006508">
    <property type="term" value="P:proteolysis"/>
    <property type="evidence" value="ECO:0007669"/>
    <property type="project" value="UniProtKB-KW"/>
</dbReference>
<dbReference type="InterPro" id="IPR033121">
    <property type="entry name" value="PEPTIDASE_A1"/>
</dbReference>
<dbReference type="InterPro" id="IPR021109">
    <property type="entry name" value="Peptidase_aspartic_dom_sf"/>
</dbReference>
<dbReference type="OrthoDB" id="771136at2759"/>
<comment type="similarity">
    <text evidence="1">Belongs to the peptidase A1 family.</text>
</comment>
<dbReference type="AlphaFoldDB" id="A0A2I2GA32"/>
<gene>
    <name evidence="4" type="ORF">P170DRAFT_312183</name>
</gene>
<dbReference type="InterPro" id="IPR001461">
    <property type="entry name" value="Aspartic_peptidase_A1"/>
</dbReference>
<dbReference type="PANTHER" id="PTHR47966:SF65">
    <property type="entry name" value="ASPARTIC-TYPE ENDOPEPTIDASE"/>
    <property type="match status" value="1"/>
</dbReference>
<keyword evidence="5" id="KW-1185">Reference proteome</keyword>
<name>A0A2I2GA32_9EURO</name>
<dbReference type="RefSeq" id="XP_024705025.1">
    <property type="nucleotide sequence ID" value="XM_024843255.1"/>
</dbReference>
<keyword evidence="2" id="KW-0378">Hydrolase</keyword>
<evidence type="ECO:0000313" key="5">
    <source>
        <dbReference type="Proteomes" id="UP000234275"/>
    </source>
</evidence>
<keyword evidence="4" id="KW-0645">Protease</keyword>
<evidence type="ECO:0000313" key="4">
    <source>
        <dbReference type="EMBL" id="PLB49723.1"/>
    </source>
</evidence>
<sequence>DHVFFHTNITVGTPPQEMQVYFNLIGNECWMHAANSTSCQFYKDHEDCDGYGGYNTSTSETAEFISSDFEVNDRGPNVTGAFFKDTLTIGNAKINSMTLGVSYNGITSNTVGLGYGEPGSSSVSLPQALADAKVTNSPAFSLWTDYGYNYGGMILFGGVDKAKYVDTLHTLPIVPGSSNLHKAFRVNMTGLQINKTAIAPDSFTLDAAFDIQASLSHFPESVVSYLAKQLNVQKIPESGQIMLPCSLISSKTNLTFEFGSAKFEFPIGSLMTQTSVEEAYTTDYENCYSGIVVNRKLKDEGSIVLGTNFINIVYTVFDLANDEVSLANRRWDSVSNNIVEITSGSNAVPGAT</sequence>
<evidence type="ECO:0000256" key="1">
    <source>
        <dbReference type="ARBA" id="ARBA00007447"/>
    </source>
</evidence>
<dbReference type="EMBL" id="MSFO01000004">
    <property type="protein sequence ID" value="PLB49723.1"/>
    <property type="molecule type" value="Genomic_DNA"/>
</dbReference>
<dbReference type="PRINTS" id="PR00792">
    <property type="entry name" value="PEPSIN"/>
</dbReference>
<feature type="non-terminal residue" evidence="4">
    <location>
        <position position="352"/>
    </location>
</feature>
<protein>
    <submittedName>
        <fullName evidence="4">Acid protease</fullName>
    </submittedName>
</protein>
<organism evidence="4 5">
    <name type="scientific">Aspergillus steynii IBT 23096</name>
    <dbReference type="NCBI Taxonomy" id="1392250"/>
    <lineage>
        <taxon>Eukaryota</taxon>
        <taxon>Fungi</taxon>
        <taxon>Dikarya</taxon>
        <taxon>Ascomycota</taxon>
        <taxon>Pezizomycotina</taxon>
        <taxon>Eurotiomycetes</taxon>
        <taxon>Eurotiomycetidae</taxon>
        <taxon>Eurotiales</taxon>
        <taxon>Aspergillaceae</taxon>
        <taxon>Aspergillus</taxon>
        <taxon>Aspergillus subgen. Circumdati</taxon>
    </lineage>
</organism>